<feature type="coiled-coil region" evidence="7">
    <location>
        <begin position="356"/>
        <end position="383"/>
    </location>
</feature>
<comment type="similarity">
    <text evidence="1 6">Belongs to the ATG17 family.</text>
</comment>
<proteinExistence type="inferred from homology"/>
<keyword evidence="4 6" id="KW-0072">Autophagy</keyword>
<keyword evidence="5" id="KW-0472">Membrane</keyword>
<evidence type="ECO:0000256" key="6">
    <source>
        <dbReference type="RuleBase" id="RU368080"/>
    </source>
</evidence>
<comment type="subcellular location">
    <subcellularLocation>
        <location evidence="6">Cytoplasm</location>
    </subcellularLocation>
    <subcellularLocation>
        <location evidence="6">Preautophagosomal structure membrane</location>
        <topology evidence="6">Peripheral membrane protein</topology>
    </subcellularLocation>
</comment>
<evidence type="ECO:0000259" key="8">
    <source>
        <dbReference type="Pfam" id="PF04108"/>
    </source>
</evidence>
<dbReference type="GO" id="GO:1990316">
    <property type="term" value="C:Atg1/ULK1 kinase complex"/>
    <property type="evidence" value="ECO:0007669"/>
    <property type="project" value="TreeGrafter"/>
</dbReference>
<keyword evidence="10" id="KW-1185">Reference proteome</keyword>
<evidence type="ECO:0000256" key="4">
    <source>
        <dbReference type="ARBA" id="ARBA00023006"/>
    </source>
</evidence>
<feature type="domain" description="Autophagy protein ATG17-like" evidence="8">
    <location>
        <begin position="16"/>
        <end position="392"/>
    </location>
</feature>
<dbReference type="GO" id="GO:0060090">
    <property type="term" value="F:molecular adaptor activity"/>
    <property type="evidence" value="ECO:0007669"/>
    <property type="project" value="TreeGrafter"/>
</dbReference>
<evidence type="ECO:0000256" key="3">
    <source>
        <dbReference type="ARBA" id="ARBA00022490"/>
    </source>
</evidence>
<evidence type="ECO:0000256" key="1">
    <source>
        <dbReference type="ARBA" id="ARBA00006259"/>
    </source>
</evidence>
<evidence type="ECO:0000313" key="9">
    <source>
        <dbReference type="EMBL" id="CAI4035317.1"/>
    </source>
</evidence>
<evidence type="ECO:0000256" key="5">
    <source>
        <dbReference type="ARBA" id="ARBA00023136"/>
    </source>
</evidence>
<sequence length="417" mass="48393">MNESDVAKFVNNARKTLTDAQLLCSSANQRIVDIKKKLSSWQLSTSKLSFLIVSLKQQGKFLYAILKEGIGKKLIQKQWNQVVLVVLVDEMKHWQHKITTKVEKLDGIVNELSMAENDDTGSSKLGDYISRDNVNLLYDKLKEVPVIERQIENIGLQYENMVKKLNKELIETKLADITRTFQSKLGIDKLMEAGVAERFSRELTDLEKDLAEIMNSLTQHFDKARLLQDKKVSNEECEDLYKVVQGDDQELSNIFKTLHEVIDDVDKAILNLNQFLQVKTNEKNEIHAKVSEIINDFNKNLEYLLIFKDISDLIDTFKNSCTQDIQVTKELCEFYDNFEESYRNLVLEAQRRKEVANKMRTILNDCEKQLQNLNAQDQKERQNFIAENGSYLPETIWPSKIDDFSSLYTLQYNVKEP</sequence>
<dbReference type="PANTHER" id="PTHR28005">
    <property type="entry name" value="AUTOPHAGY-RELATED PROTEIN 17"/>
    <property type="match status" value="1"/>
</dbReference>
<dbReference type="EMBL" id="OX365768">
    <property type="protein sequence ID" value="CAI4035317.1"/>
    <property type="molecule type" value="Genomic_DNA"/>
</dbReference>
<dbReference type="GO" id="GO:0000422">
    <property type="term" value="P:autophagy of mitochondrion"/>
    <property type="evidence" value="ECO:0007669"/>
    <property type="project" value="TreeGrafter"/>
</dbReference>
<keyword evidence="3 6" id="KW-0963">Cytoplasm</keyword>
<evidence type="ECO:0000313" key="10">
    <source>
        <dbReference type="Proteomes" id="UP001161438"/>
    </source>
</evidence>
<keyword evidence="7" id="KW-0175">Coiled coil</keyword>
<dbReference type="GO" id="GO:0034727">
    <property type="term" value="P:piecemeal microautophagy of the nucleus"/>
    <property type="evidence" value="ECO:0007669"/>
    <property type="project" value="TreeGrafter"/>
</dbReference>
<evidence type="ECO:0000256" key="7">
    <source>
        <dbReference type="SAM" id="Coils"/>
    </source>
</evidence>
<dbReference type="AlphaFoldDB" id="A0AA35IR22"/>
<gene>
    <name evidence="9" type="primary">SMKI12G4680</name>
    <name evidence="9" type="ORF">SMKI_12G4680</name>
</gene>
<dbReference type="InterPro" id="IPR007240">
    <property type="entry name" value="Atg17"/>
</dbReference>
<comment type="function">
    <text evidence="6">Autophagy-specific protein that functions in response to autophagy-inducing signals as a scaffold to recruit other ATG proteins to organize preautophagosomal structure (PAS) formation. Modulates the timing and magnitude of the autophagy response, such as the size of the sequestering vesicles. Plays particularly a role in pexophagy and nucleophagy.</text>
</comment>
<dbReference type="GO" id="GO:0000045">
    <property type="term" value="P:autophagosome assembly"/>
    <property type="evidence" value="ECO:0007669"/>
    <property type="project" value="TreeGrafter"/>
</dbReference>
<dbReference type="InterPro" id="IPR045326">
    <property type="entry name" value="ATG17-like_dom"/>
</dbReference>
<name>A0AA35IR22_SACMI</name>
<dbReference type="Pfam" id="PF04108">
    <property type="entry name" value="ATG17_like"/>
    <property type="match status" value="1"/>
</dbReference>
<dbReference type="GeneID" id="80920171"/>
<reference evidence="9" key="1">
    <citation type="submission" date="2022-10" db="EMBL/GenBank/DDBJ databases">
        <authorList>
            <person name="Byrne P K."/>
        </authorList>
    </citation>
    <scope>NUCLEOTIDE SEQUENCE</scope>
    <source>
        <strain evidence="9">IFO1815</strain>
    </source>
</reference>
<dbReference type="GO" id="GO:0034045">
    <property type="term" value="C:phagophore assembly site membrane"/>
    <property type="evidence" value="ECO:0007669"/>
    <property type="project" value="UniProtKB-SubCell"/>
</dbReference>
<dbReference type="GO" id="GO:0030295">
    <property type="term" value="F:protein kinase activator activity"/>
    <property type="evidence" value="ECO:0007669"/>
    <property type="project" value="TreeGrafter"/>
</dbReference>
<organism evidence="9 10">
    <name type="scientific">Saccharomyces mikatae IFO 1815</name>
    <dbReference type="NCBI Taxonomy" id="226126"/>
    <lineage>
        <taxon>Eukaryota</taxon>
        <taxon>Fungi</taxon>
        <taxon>Dikarya</taxon>
        <taxon>Ascomycota</taxon>
        <taxon>Saccharomycotina</taxon>
        <taxon>Saccharomycetes</taxon>
        <taxon>Saccharomycetales</taxon>
        <taxon>Saccharomycetaceae</taxon>
        <taxon>Saccharomyces</taxon>
    </lineage>
</organism>
<dbReference type="RefSeq" id="XP_056078437.1">
    <property type="nucleotide sequence ID" value="XM_056224527.1"/>
</dbReference>
<accession>A0AA35IR22</accession>
<dbReference type="Proteomes" id="UP001161438">
    <property type="component" value="Chromosome 12"/>
</dbReference>
<dbReference type="PANTHER" id="PTHR28005:SF1">
    <property type="entry name" value="AUTOPHAGY-RELATED PROTEIN 17"/>
    <property type="match status" value="1"/>
</dbReference>
<protein>
    <recommendedName>
        <fullName evidence="2 6">Autophagy-related protein 17</fullName>
    </recommendedName>
</protein>
<evidence type="ECO:0000256" key="2">
    <source>
        <dbReference type="ARBA" id="ARBA00013806"/>
    </source>
</evidence>